<evidence type="ECO:0000313" key="2">
    <source>
        <dbReference type="Proteomes" id="UP000694558"/>
    </source>
</evidence>
<dbReference type="AlphaFoldDB" id="A0A8D3BZG5"/>
<sequence>MFTVLRHELQKISGKLCADIFRSLPFTYEEGSRTEVDLGQTRSGQEHSRDIF</sequence>
<proteinExistence type="predicted"/>
<organism evidence="1 2">
    <name type="scientific">Scophthalmus maximus</name>
    <name type="common">Turbot</name>
    <name type="synonym">Psetta maxima</name>
    <dbReference type="NCBI Taxonomy" id="52904"/>
    <lineage>
        <taxon>Eukaryota</taxon>
        <taxon>Metazoa</taxon>
        <taxon>Chordata</taxon>
        <taxon>Craniata</taxon>
        <taxon>Vertebrata</taxon>
        <taxon>Euteleostomi</taxon>
        <taxon>Actinopterygii</taxon>
        <taxon>Neopterygii</taxon>
        <taxon>Teleostei</taxon>
        <taxon>Neoteleostei</taxon>
        <taxon>Acanthomorphata</taxon>
        <taxon>Carangaria</taxon>
        <taxon>Pleuronectiformes</taxon>
        <taxon>Pleuronectoidei</taxon>
        <taxon>Scophthalmidae</taxon>
        <taxon>Scophthalmus</taxon>
    </lineage>
</organism>
<accession>A0A8D3BZG5</accession>
<reference evidence="1" key="1">
    <citation type="submission" date="2023-05" db="EMBL/GenBank/DDBJ databases">
        <title>High-quality long-read genome of Scophthalmus maximus.</title>
        <authorList>
            <person name="Lien S."/>
            <person name="Martinez P."/>
        </authorList>
    </citation>
    <scope>NUCLEOTIDE SEQUENCE [LARGE SCALE GENOMIC DNA]</scope>
</reference>
<reference evidence="1" key="2">
    <citation type="submission" date="2025-08" db="UniProtKB">
        <authorList>
            <consortium name="Ensembl"/>
        </authorList>
    </citation>
    <scope>IDENTIFICATION</scope>
</reference>
<dbReference type="Proteomes" id="UP000694558">
    <property type="component" value="Chromosome 14"/>
</dbReference>
<evidence type="ECO:0000313" key="1">
    <source>
        <dbReference type="Ensembl" id="ENSSMAP00000040423.1"/>
    </source>
</evidence>
<dbReference type="Ensembl" id="ENSSMAT00000065127.1">
    <property type="protein sequence ID" value="ENSSMAP00000040423.1"/>
    <property type="gene ID" value="ENSSMAG00000028111.1"/>
</dbReference>
<protein>
    <submittedName>
        <fullName evidence="1">Uncharacterized protein</fullName>
    </submittedName>
</protein>
<name>A0A8D3BZG5_SCOMX</name>